<organism evidence="10 11">
    <name type="scientific">Paramormyrops kingsleyae</name>
    <dbReference type="NCBI Taxonomy" id="1676925"/>
    <lineage>
        <taxon>Eukaryota</taxon>
        <taxon>Metazoa</taxon>
        <taxon>Chordata</taxon>
        <taxon>Craniata</taxon>
        <taxon>Vertebrata</taxon>
        <taxon>Euteleostomi</taxon>
        <taxon>Actinopterygii</taxon>
        <taxon>Neopterygii</taxon>
        <taxon>Teleostei</taxon>
        <taxon>Osteoglossocephala</taxon>
        <taxon>Osteoglossomorpha</taxon>
        <taxon>Osteoglossiformes</taxon>
        <taxon>Mormyridae</taxon>
        <taxon>Paramormyrops</taxon>
    </lineage>
</organism>
<dbReference type="InterPro" id="IPR038765">
    <property type="entry name" value="Papain-like_cys_pep_sf"/>
</dbReference>
<evidence type="ECO:0000313" key="10">
    <source>
        <dbReference type="Ensembl" id="ENSPKIP00000014457.1"/>
    </source>
</evidence>
<dbReference type="Ensembl" id="ENSPKIT00000038897.1">
    <property type="protein sequence ID" value="ENSPKIP00000014457.1"/>
    <property type="gene ID" value="ENSPKIG00000001510.1"/>
</dbReference>
<evidence type="ECO:0000256" key="3">
    <source>
        <dbReference type="ARBA" id="ARBA00022670"/>
    </source>
</evidence>
<evidence type="ECO:0000256" key="2">
    <source>
        <dbReference type="ARBA" id="ARBA00005234"/>
    </source>
</evidence>
<reference evidence="10" key="2">
    <citation type="submission" date="2025-09" db="UniProtKB">
        <authorList>
            <consortium name="Ensembl"/>
        </authorList>
    </citation>
    <scope>IDENTIFICATION</scope>
</reference>
<feature type="region of interest" description="Disordered" evidence="8">
    <location>
        <begin position="57"/>
        <end position="78"/>
    </location>
</feature>
<dbReference type="OrthoDB" id="1939479at2759"/>
<evidence type="ECO:0000256" key="4">
    <source>
        <dbReference type="ARBA" id="ARBA00022786"/>
    </source>
</evidence>
<dbReference type="PANTHER" id="PTHR12606:SF16">
    <property type="entry name" value="SENTRIN-SPECIFIC PROTEASE 3"/>
    <property type="match status" value="1"/>
</dbReference>
<dbReference type="PANTHER" id="PTHR12606">
    <property type="entry name" value="SENTRIN/SUMO-SPECIFIC PROTEASE"/>
    <property type="match status" value="1"/>
</dbReference>
<sequence>MRDSGGSLAQDRWRSELTLRQRQEDVKGGHLLALGPTCAVPSSLQLRLGRLEQEEVWTGASTEEAEDEEEQDADVEEDEGVNLTVEEEEGWQVPLHHFQGRQRLLRYAALRSRLALQWRMWRRRAQRARTAARRRARGRQRARLGVPEEALLNGDSQLCDKWPSDVNGFANLPWCADSPEGSKGHVSPPDFQSPPRDRDFPQNQLTDKHVACVQGLLNEFLQQYGSLIPIHVDEVVEKLQEIFSESFSQPHRKVAVQHVIQSYQRLSGTAMVRGFQVTYKRHVLTMDDLSTLYGQNWLNDQVMNMYGDLVMDSTPEKVHFFNSFFYDKLRTNGYDGVKRWTKNVDIFRKDLLLMPIHLEVHWSLVCVDVPHRTVTYFDSQRTLNRRCPKHIAKYLQAEAVRKGRWGFVHGWKGLFKMNVSRQNNDSDCGAFVLQYCKCLVLGQLFSFGQQDMPRLRRLMYKELCHCKLLP</sequence>
<dbReference type="KEGG" id="pki:111850650"/>
<comment type="similarity">
    <text evidence="2">Belongs to the peptidase C48 family.</text>
</comment>
<name>A0A3B3R6R0_9TELE</name>
<dbReference type="Pfam" id="PF19722">
    <property type="entry name" value="SENP3_5_N"/>
    <property type="match status" value="1"/>
</dbReference>
<dbReference type="GO" id="GO:0016929">
    <property type="term" value="F:deSUMOylase activity"/>
    <property type="evidence" value="ECO:0007669"/>
    <property type="project" value="TreeGrafter"/>
</dbReference>
<dbReference type="InterPro" id="IPR045577">
    <property type="entry name" value="SENP3_5_cons_dom"/>
</dbReference>
<evidence type="ECO:0000256" key="6">
    <source>
        <dbReference type="ARBA" id="ARBA00022807"/>
    </source>
</evidence>
<dbReference type="GO" id="GO:0006508">
    <property type="term" value="P:proteolysis"/>
    <property type="evidence" value="ECO:0007669"/>
    <property type="project" value="UniProtKB-KW"/>
</dbReference>
<evidence type="ECO:0000256" key="1">
    <source>
        <dbReference type="ARBA" id="ARBA00004604"/>
    </source>
</evidence>
<dbReference type="GO" id="GO:0016926">
    <property type="term" value="P:protein desumoylation"/>
    <property type="evidence" value="ECO:0007669"/>
    <property type="project" value="TreeGrafter"/>
</dbReference>
<proteinExistence type="inferred from homology"/>
<evidence type="ECO:0000256" key="8">
    <source>
        <dbReference type="SAM" id="MobiDB-lite"/>
    </source>
</evidence>
<dbReference type="PROSITE" id="PS50600">
    <property type="entry name" value="ULP_PROTEASE"/>
    <property type="match status" value="1"/>
</dbReference>
<feature type="domain" description="Ubiquitin-like protease family profile" evidence="9">
    <location>
        <begin position="282"/>
        <end position="439"/>
    </location>
</feature>
<dbReference type="AlphaFoldDB" id="A0A3B3R6R0"/>
<dbReference type="Gene3D" id="3.40.395.10">
    <property type="entry name" value="Adenoviral Proteinase, Chain A"/>
    <property type="match status" value="1"/>
</dbReference>
<evidence type="ECO:0000313" key="11">
    <source>
        <dbReference type="Proteomes" id="UP000261540"/>
    </source>
</evidence>
<evidence type="ECO:0000256" key="5">
    <source>
        <dbReference type="ARBA" id="ARBA00022801"/>
    </source>
</evidence>
<keyword evidence="7" id="KW-0539">Nucleus</keyword>
<dbReference type="GO" id="GO:0005730">
    <property type="term" value="C:nucleolus"/>
    <property type="evidence" value="ECO:0007669"/>
    <property type="project" value="UniProtKB-SubCell"/>
</dbReference>
<dbReference type="Pfam" id="PF02902">
    <property type="entry name" value="Peptidase_C48"/>
    <property type="match status" value="1"/>
</dbReference>
<feature type="region of interest" description="Disordered" evidence="8">
    <location>
        <begin position="179"/>
        <end position="199"/>
    </location>
</feature>
<evidence type="ECO:0000259" key="9">
    <source>
        <dbReference type="PROSITE" id="PS50600"/>
    </source>
</evidence>
<evidence type="ECO:0000256" key="7">
    <source>
        <dbReference type="ARBA" id="ARBA00023242"/>
    </source>
</evidence>
<dbReference type="FunFam" id="3.40.395.10:FF:000002">
    <property type="entry name" value="Putative sentrin-specific protease 5"/>
    <property type="match status" value="1"/>
</dbReference>
<dbReference type="GeneTree" id="ENSGT00940000156309"/>
<feature type="compositionally biased region" description="Acidic residues" evidence="8">
    <location>
        <begin position="63"/>
        <end position="78"/>
    </location>
</feature>
<dbReference type="STRING" id="1676925.ENSPKIP00000014457"/>
<keyword evidence="5" id="KW-0378">Hydrolase</keyword>
<keyword evidence="3" id="KW-0645">Protease</keyword>
<protein>
    <submittedName>
        <fullName evidence="10">SUMO specific peptidase 3a</fullName>
    </submittedName>
</protein>
<keyword evidence="11" id="KW-1185">Reference proteome</keyword>
<dbReference type="SUPFAM" id="SSF54001">
    <property type="entry name" value="Cysteine proteinases"/>
    <property type="match status" value="1"/>
</dbReference>
<reference evidence="10" key="1">
    <citation type="submission" date="2025-08" db="UniProtKB">
        <authorList>
            <consortium name="Ensembl"/>
        </authorList>
    </citation>
    <scope>IDENTIFICATION</scope>
</reference>
<keyword evidence="4" id="KW-0833">Ubl conjugation pathway</keyword>
<dbReference type="Proteomes" id="UP000261540">
    <property type="component" value="Unplaced"/>
</dbReference>
<dbReference type="InterPro" id="IPR003653">
    <property type="entry name" value="Peptidase_C48_C"/>
</dbReference>
<keyword evidence="6" id="KW-0788">Thiol protease</keyword>
<comment type="subcellular location">
    <subcellularLocation>
        <location evidence="1">Nucleus</location>
        <location evidence="1">Nucleolus</location>
    </subcellularLocation>
</comment>
<accession>A0A3B3R6R0</accession>